<feature type="transmembrane region" description="Helical" evidence="8">
    <location>
        <begin position="581"/>
        <end position="600"/>
    </location>
</feature>
<reference evidence="10 11" key="1">
    <citation type="submission" date="2016-01" db="EMBL/GenBank/DDBJ databases">
        <title>Genome sequence of Oerskovia enterophila VJag, an agar and cellulose degrading bacterium.</title>
        <authorList>
            <person name="Poehlein A."/>
            <person name="Jag V."/>
            <person name="Bengelsdorf F."/>
            <person name="Duerre P."/>
            <person name="Daniel R."/>
        </authorList>
    </citation>
    <scope>NUCLEOTIDE SEQUENCE [LARGE SCALE GENOMIC DNA]</scope>
    <source>
        <strain evidence="10 11">VJag</strain>
    </source>
</reference>
<gene>
    <name evidence="10" type="primary">ydfJ_1</name>
    <name evidence="10" type="ORF">OJAG_14020</name>
</gene>
<feature type="transmembrane region" description="Helical" evidence="8">
    <location>
        <begin position="277"/>
        <end position="296"/>
    </location>
</feature>
<evidence type="ECO:0000256" key="1">
    <source>
        <dbReference type="ARBA" id="ARBA00004651"/>
    </source>
</evidence>
<feature type="transmembrane region" description="Helical" evidence="8">
    <location>
        <begin position="511"/>
        <end position="529"/>
    </location>
</feature>
<evidence type="ECO:0000256" key="5">
    <source>
        <dbReference type="ARBA" id="ARBA00022989"/>
    </source>
</evidence>
<dbReference type="GO" id="GO:0005886">
    <property type="term" value="C:plasma membrane"/>
    <property type="evidence" value="ECO:0007669"/>
    <property type="project" value="UniProtKB-SubCell"/>
</dbReference>
<dbReference type="InterPro" id="IPR004869">
    <property type="entry name" value="MMPL_dom"/>
</dbReference>
<accession>A0A163S2X0</accession>
<protein>
    <submittedName>
        <fullName evidence="10">Membrane protein YdfJ</fullName>
    </submittedName>
</protein>
<evidence type="ECO:0000256" key="4">
    <source>
        <dbReference type="ARBA" id="ARBA00022692"/>
    </source>
</evidence>
<comment type="subcellular location">
    <subcellularLocation>
        <location evidence="1">Cell membrane</location>
        <topology evidence="1">Multi-pass membrane protein</topology>
    </subcellularLocation>
</comment>
<evidence type="ECO:0000313" key="11">
    <source>
        <dbReference type="Proteomes" id="UP000076447"/>
    </source>
</evidence>
<feature type="transmembrane region" description="Helical" evidence="8">
    <location>
        <begin position="308"/>
        <end position="335"/>
    </location>
</feature>
<dbReference type="EMBL" id="LRIE01000063">
    <property type="protein sequence ID" value="KZM35961.1"/>
    <property type="molecule type" value="Genomic_DNA"/>
</dbReference>
<name>A0A163S2X0_9CELL</name>
<dbReference type="Proteomes" id="UP000076447">
    <property type="component" value="Unassembled WGS sequence"/>
</dbReference>
<dbReference type="SUPFAM" id="SSF82866">
    <property type="entry name" value="Multidrug efflux transporter AcrB transmembrane domain"/>
    <property type="match status" value="2"/>
</dbReference>
<proteinExistence type="inferred from homology"/>
<feature type="transmembrane region" description="Helical" evidence="8">
    <location>
        <begin position="172"/>
        <end position="191"/>
    </location>
</feature>
<dbReference type="Gene3D" id="1.20.1640.10">
    <property type="entry name" value="Multidrug efflux transporter AcrB transmembrane domain"/>
    <property type="match status" value="2"/>
</dbReference>
<evidence type="ECO:0000256" key="7">
    <source>
        <dbReference type="SAM" id="MobiDB-lite"/>
    </source>
</evidence>
<dbReference type="AlphaFoldDB" id="A0A163S2X0"/>
<keyword evidence="4 8" id="KW-0812">Transmembrane</keyword>
<dbReference type="PANTHER" id="PTHR33406:SF11">
    <property type="entry name" value="MEMBRANE PROTEIN SCO6666-RELATED"/>
    <property type="match status" value="1"/>
</dbReference>
<evidence type="ECO:0000259" key="9">
    <source>
        <dbReference type="PROSITE" id="PS50156"/>
    </source>
</evidence>
<organism evidence="10 11">
    <name type="scientific">Oerskovia enterophila</name>
    <dbReference type="NCBI Taxonomy" id="43678"/>
    <lineage>
        <taxon>Bacteria</taxon>
        <taxon>Bacillati</taxon>
        <taxon>Actinomycetota</taxon>
        <taxon>Actinomycetes</taxon>
        <taxon>Micrococcales</taxon>
        <taxon>Cellulomonadaceae</taxon>
        <taxon>Oerskovia</taxon>
    </lineage>
</organism>
<keyword evidence="6 8" id="KW-0472">Membrane</keyword>
<feature type="transmembrane region" description="Helical" evidence="8">
    <location>
        <begin position="365"/>
        <end position="387"/>
    </location>
</feature>
<feature type="transmembrane region" description="Helical" evidence="8">
    <location>
        <begin position="227"/>
        <end position="249"/>
    </location>
</feature>
<dbReference type="InterPro" id="IPR000731">
    <property type="entry name" value="SSD"/>
</dbReference>
<evidence type="ECO:0000256" key="2">
    <source>
        <dbReference type="ARBA" id="ARBA00010157"/>
    </source>
</evidence>
<dbReference type="PANTHER" id="PTHR33406">
    <property type="entry name" value="MEMBRANE PROTEIN MJ1562-RELATED"/>
    <property type="match status" value="1"/>
</dbReference>
<evidence type="ECO:0000313" key="10">
    <source>
        <dbReference type="EMBL" id="KZM35961.1"/>
    </source>
</evidence>
<evidence type="ECO:0000256" key="8">
    <source>
        <dbReference type="SAM" id="Phobius"/>
    </source>
</evidence>
<feature type="transmembrane region" description="Helical" evidence="8">
    <location>
        <begin position="657"/>
        <end position="676"/>
    </location>
</feature>
<comment type="caution">
    <text evidence="10">The sequence shown here is derived from an EMBL/GenBank/DDBJ whole genome shotgun (WGS) entry which is preliminary data.</text>
</comment>
<evidence type="ECO:0000256" key="3">
    <source>
        <dbReference type="ARBA" id="ARBA00022475"/>
    </source>
</evidence>
<feature type="compositionally biased region" description="Basic and acidic residues" evidence="7">
    <location>
        <begin position="702"/>
        <end position="713"/>
    </location>
</feature>
<feature type="transmembrane region" description="Helical" evidence="8">
    <location>
        <begin position="621"/>
        <end position="645"/>
    </location>
</feature>
<dbReference type="PATRIC" id="fig|43678.3.peg.1467"/>
<feature type="transmembrane region" description="Helical" evidence="8">
    <location>
        <begin position="541"/>
        <end position="561"/>
    </location>
</feature>
<feature type="region of interest" description="Disordered" evidence="7">
    <location>
        <begin position="698"/>
        <end position="729"/>
    </location>
</feature>
<dbReference type="OrthoDB" id="7051771at2"/>
<dbReference type="Pfam" id="PF03176">
    <property type="entry name" value="MMPL"/>
    <property type="match status" value="2"/>
</dbReference>
<sequence length="729" mass="75358">MLAHLGRVTVRLRALVLALWVTLALLGAVIGGGVFDRTTAVDSLPAGAPAAQAQALLDELDPQGQTLTAVVGGVDFFTPSLLESGNRVMQEVREIPGVQEVTDAFTSGGLISDDGLSSLVVVELDLDLTDEQALEVGDRVVAVLQTIDAPEVVVGGELMAERTFADIATADAVVGESVALVVLCVVLVLVLGGLRAGLLPVAAALASIAASLLALSALAGVVPVSEFAVNVVTLLGLGLAVDYSLLVVVRFREERDRSPGATLEELMARTVSTAGRAVLVSGLAVASALTGLLVLADPLLASMALGGLLVVGLTTVAGITLVPALVAVLHASIPAPRTRTWARRRTRTGAGLLARSASFAQRRPVAVTLGSAAVLLLLSAPLASLTLGSSDARSLPPGTQERVAQEKVEQDFDVLGVQPVTLLLGASVEDPQVRSLLDAVYGLPGVEDVQHLEGFPADVTVAEVTPDGTATGEEAQSVVRYVRGLDVPFSVQVAGPAAELVDATQQSRDRLPWAFAAVVLPAMLLLGWLTRSVVVPLKALVLNLLALTASLGVLVAVFQWGWGARFLGFEPTGTIDATSPALLFVFLFGLSMDYEVFLLARISEEWRRRTGDDRRANDRAVLAGVVASGPVITVAAVSIGIVFAGFALGDLVAMKEIGVGMAVAVLLDVTIVRGLLLPASMSLLGRWNWWFPGGRRGPGRGVEPDGARGEEPSPRTLVGSGASAGAGRG</sequence>
<dbReference type="RefSeq" id="WP_068707838.1">
    <property type="nucleotide sequence ID" value="NZ_LRIE01000063.1"/>
</dbReference>
<dbReference type="PROSITE" id="PS50156">
    <property type="entry name" value="SSD"/>
    <property type="match status" value="1"/>
</dbReference>
<dbReference type="InterPro" id="IPR050545">
    <property type="entry name" value="Mycobact_MmpL"/>
</dbReference>
<comment type="similarity">
    <text evidence="2">Belongs to the resistance-nodulation-cell division (RND) (TC 2.A.6) family. MmpL subfamily.</text>
</comment>
<feature type="transmembrane region" description="Helical" evidence="8">
    <location>
        <begin position="198"/>
        <end position="221"/>
    </location>
</feature>
<keyword evidence="3" id="KW-1003">Cell membrane</keyword>
<keyword evidence="5 8" id="KW-1133">Transmembrane helix</keyword>
<feature type="domain" description="SSD" evidence="9">
    <location>
        <begin position="213"/>
        <end position="328"/>
    </location>
</feature>
<evidence type="ECO:0000256" key="6">
    <source>
        <dbReference type="ARBA" id="ARBA00023136"/>
    </source>
</evidence>